<dbReference type="EMBL" id="MT141803">
    <property type="protein sequence ID" value="QJA70559.1"/>
    <property type="molecule type" value="Genomic_DNA"/>
</dbReference>
<dbReference type="EMBL" id="MT142682">
    <property type="protein sequence ID" value="QJA87108.1"/>
    <property type="molecule type" value="Genomic_DNA"/>
</dbReference>
<evidence type="ECO:0000313" key="2">
    <source>
        <dbReference type="EMBL" id="QJA87108.1"/>
    </source>
</evidence>
<protein>
    <submittedName>
        <fullName evidence="1">Uncharacterized protein</fullName>
    </submittedName>
</protein>
<accession>A0A6M3JK65</accession>
<organism evidence="1">
    <name type="scientific">viral metagenome</name>
    <dbReference type="NCBI Taxonomy" id="1070528"/>
    <lineage>
        <taxon>unclassified sequences</taxon>
        <taxon>metagenomes</taxon>
        <taxon>organismal metagenomes</taxon>
    </lineage>
</organism>
<reference evidence="1" key="1">
    <citation type="submission" date="2020-03" db="EMBL/GenBank/DDBJ databases">
        <title>The deep terrestrial virosphere.</title>
        <authorList>
            <person name="Holmfeldt K."/>
            <person name="Nilsson E."/>
            <person name="Simone D."/>
            <person name="Lopez-Fernandez M."/>
            <person name="Wu X."/>
            <person name="de Brujin I."/>
            <person name="Lundin D."/>
            <person name="Andersson A."/>
            <person name="Bertilsson S."/>
            <person name="Dopson M."/>
        </authorList>
    </citation>
    <scope>NUCLEOTIDE SEQUENCE</scope>
    <source>
        <strain evidence="1">MM415A03651</strain>
        <strain evidence="2">MM415B03052</strain>
    </source>
</reference>
<sequence length="211" mass="23448">MPTTQSQYNDTILCGEPGQSGHPCRKRAGEGTDHPGIGPCYLHEEGFQATSGRYLPLLDMLDADTRPLVVRMLENDDELFNLRFELATLKAKYATNYDLTSIGNLIKLVRTITYTSKSLHDMEQGKHYYVHVNVLALVLEAVGQVARQYLPEGQRESFSGDLRHAMRMMLPETTSKALATSALTTPIERGVDGEVVDGEMEEEMAEVARIG</sequence>
<name>A0A6M3JK65_9ZZZZ</name>
<evidence type="ECO:0000313" key="1">
    <source>
        <dbReference type="EMBL" id="QJA70559.1"/>
    </source>
</evidence>
<proteinExistence type="predicted"/>
<gene>
    <name evidence="1" type="ORF">MM415A03651_0004</name>
    <name evidence="2" type="ORF">MM415B03052_0008</name>
</gene>
<dbReference type="AlphaFoldDB" id="A0A6M3JK65"/>